<reference evidence="3 4" key="1">
    <citation type="submission" date="2023-04" db="EMBL/GenBank/DDBJ databases">
        <title>Marinoamorphus aggregata gen. nov., sp. Nov., isolate from tissue of brittle star Ophioplocus japonicus.</title>
        <authorList>
            <person name="Kawano K."/>
            <person name="Sawayama S."/>
            <person name="Nakagawa S."/>
        </authorList>
    </citation>
    <scope>NUCLEOTIDE SEQUENCE [LARGE SCALE GENOMIC DNA]</scope>
    <source>
        <strain evidence="3 4">NKW23</strain>
    </source>
</reference>
<dbReference type="Proteomes" id="UP001239909">
    <property type="component" value="Unassembled WGS sequence"/>
</dbReference>
<sequence>MTVPAGWAAEPAHPAYDVAIIGGGIMGASTAWHIVSDPGFRGRVLVVERDPSYAHAATSHTNSCIRQQFSTEINIRISQAGLAFIRDFPARIGDPRAPRLDMDGFGYLYLAATEARAEALRAAHAVQAACGVGARLYDRAELAERFPWMVTDDILLASHNPGDEGYFDGGTMFDWFRRKARDLGAEFVAAEVAGLLEDGRRITGLRLASGTAVAAGQVVNAAGTRSPRIAAMAGRRLPIEPRRRYTVVFEAERPAPEQLPLVIDPSGVHVRSDGAQFMCGYGPEGADPAADPEDFAWADPFEDRAWPAIAARIPAFERLRVGASWVGHYDYNTLDQNAIIGRDPERPGLIHLCGFSGHGLQQSPAMGRGVAELVVHGGFRSLDLSPLGVERVLEGRALRERAVI</sequence>
<dbReference type="EMBL" id="BSYI01000005">
    <property type="protein sequence ID" value="GMG81711.1"/>
    <property type="molecule type" value="Genomic_DNA"/>
</dbReference>
<organism evidence="3 4">
    <name type="scientific">Paralimibaculum aggregatum</name>
    <dbReference type="NCBI Taxonomy" id="3036245"/>
    <lineage>
        <taxon>Bacteria</taxon>
        <taxon>Pseudomonadati</taxon>
        <taxon>Pseudomonadota</taxon>
        <taxon>Alphaproteobacteria</taxon>
        <taxon>Rhodobacterales</taxon>
        <taxon>Paracoccaceae</taxon>
        <taxon>Paralimibaculum</taxon>
    </lineage>
</organism>
<evidence type="ECO:0000313" key="4">
    <source>
        <dbReference type="Proteomes" id="UP001239909"/>
    </source>
</evidence>
<dbReference type="PANTHER" id="PTHR13847">
    <property type="entry name" value="SARCOSINE DEHYDROGENASE-RELATED"/>
    <property type="match status" value="1"/>
</dbReference>
<evidence type="ECO:0000313" key="3">
    <source>
        <dbReference type="EMBL" id="GMG81711.1"/>
    </source>
</evidence>
<dbReference type="Gene3D" id="3.50.50.60">
    <property type="entry name" value="FAD/NAD(P)-binding domain"/>
    <property type="match status" value="1"/>
</dbReference>
<proteinExistence type="predicted"/>
<name>A0ABQ6LMP0_9RHOB</name>
<dbReference type="SUPFAM" id="SSF51905">
    <property type="entry name" value="FAD/NAD(P)-binding domain"/>
    <property type="match status" value="1"/>
</dbReference>
<evidence type="ECO:0000256" key="1">
    <source>
        <dbReference type="ARBA" id="ARBA00023002"/>
    </source>
</evidence>
<dbReference type="Pfam" id="PF01266">
    <property type="entry name" value="DAO"/>
    <property type="match status" value="1"/>
</dbReference>
<dbReference type="RefSeq" id="WP_285670427.1">
    <property type="nucleotide sequence ID" value="NZ_BSYI01000005.1"/>
</dbReference>
<dbReference type="PANTHER" id="PTHR13847:SF287">
    <property type="entry name" value="FAD-DEPENDENT OXIDOREDUCTASE DOMAIN-CONTAINING PROTEIN 1"/>
    <property type="match status" value="1"/>
</dbReference>
<keyword evidence="4" id="KW-1185">Reference proteome</keyword>
<comment type="caution">
    <text evidence="3">The sequence shown here is derived from an EMBL/GenBank/DDBJ whole genome shotgun (WGS) entry which is preliminary data.</text>
</comment>
<gene>
    <name evidence="3" type="ORF">LNKW23_09240</name>
</gene>
<dbReference type="Gene3D" id="3.30.9.10">
    <property type="entry name" value="D-Amino Acid Oxidase, subunit A, domain 2"/>
    <property type="match status" value="1"/>
</dbReference>
<evidence type="ECO:0000259" key="2">
    <source>
        <dbReference type="Pfam" id="PF01266"/>
    </source>
</evidence>
<keyword evidence="1" id="KW-0560">Oxidoreductase</keyword>
<accession>A0ABQ6LMP0</accession>
<dbReference type="InterPro" id="IPR036188">
    <property type="entry name" value="FAD/NAD-bd_sf"/>
</dbReference>
<dbReference type="InterPro" id="IPR006076">
    <property type="entry name" value="FAD-dep_OxRdtase"/>
</dbReference>
<feature type="domain" description="FAD dependent oxidoreductase" evidence="2">
    <location>
        <begin position="17"/>
        <end position="373"/>
    </location>
</feature>
<protein>
    <submittedName>
        <fullName evidence="3">FAD-dependent oxidoreductase</fullName>
    </submittedName>
</protein>